<dbReference type="InterPro" id="IPR051710">
    <property type="entry name" value="Phosphatase_SH3-domain"/>
</dbReference>
<evidence type="ECO:0000313" key="1">
    <source>
        <dbReference type="EMBL" id="VDL72009.1"/>
    </source>
</evidence>
<dbReference type="EMBL" id="UYSL01020002">
    <property type="protein sequence ID" value="VDL72009.1"/>
    <property type="molecule type" value="Genomic_DNA"/>
</dbReference>
<dbReference type="WBParaSite" id="NBR_0000841901-mRNA-1">
    <property type="protein sequence ID" value="NBR_0000841901-mRNA-1"/>
    <property type="gene ID" value="NBR_0000841901"/>
</dbReference>
<dbReference type="SUPFAM" id="SSF53254">
    <property type="entry name" value="Phosphoglycerate mutase-like"/>
    <property type="match status" value="1"/>
</dbReference>
<dbReference type="InterPro" id="IPR013078">
    <property type="entry name" value="His_Pase_superF_clade-1"/>
</dbReference>
<proteinExistence type="predicted"/>
<dbReference type="Proteomes" id="UP000271162">
    <property type="component" value="Unassembled WGS sequence"/>
</dbReference>
<dbReference type="PANTHER" id="PTHR16469">
    <property type="entry name" value="UBIQUITIN-ASSOCIATED AND SH3 DOMAIN-CONTAINING BA-RELATED"/>
    <property type="match status" value="1"/>
</dbReference>
<gene>
    <name evidence="1" type="ORF">NBR_LOCUS8420</name>
</gene>
<protein>
    <submittedName>
        <fullName evidence="3">Phosphoglycerate mutase family protein</fullName>
    </submittedName>
</protein>
<dbReference type="STRING" id="27835.A0A0N4XZ52"/>
<reference evidence="3" key="1">
    <citation type="submission" date="2017-02" db="UniProtKB">
        <authorList>
            <consortium name="WormBaseParasite"/>
        </authorList>
    </citation>
    <scope>IDENTIFICATION</scope>
</reference>
<dbReference type="InterPro" id="IPR029033">
    <property type="entry name" value="His_PPase_superfam"/>
</dbReference>
<sequence>MISVEPGLHEWMQWTKGVRPNFMELIELQENGILSDNHWVTGYPINPEYKPLIDKAELPVSEKLDDIYERAYSVVKHLLERHSSGTILLVAHGDMLDSCTRKLCGGEPRIFEDFFALVHRTPFVGCVQAVEQEDGRWKIGSSPIPTLTHIGNASYDCQQLSRPVAPWDDQMKKKRPPWM</sequence>
<evidence type="ECO:0000313" key="2">
    <source>
        <dbReference type="Proteomes" id="UP000271162"/>
    </source>
</evidence>
<dbReference type="OMA" id="PLHAYAN"/>
<keyword evidence="2" id="KW-1185">Reference proteome</keyword>
<dbReference type="PANTHER" id="PTHR16469:SF27">
    <property type="entry name" value="UBIQUITIN-ASSOCIATED AND SH3 DOMAIN-CONTAINING BA-RELATED"/>
    <property type="match status" value="1"/>
</dbReference>
<evidence type="ECO:0000313" key="3">
    <source>
        <dbReference type="WBParaSite" id="NBR_0000841901-mRNA-1"/>
    </source>
</evidence>
<accession>A0A0N4XZ52</accession>
<dbReference type="Gene3D" id="3.40.50.1240">
    <property type="entry name" value="Phosphoglycerate mutase-like"/>
    <property type="match status" value="1"/>
</dbReference>
<organism evidence="3">
    <name type="scientific">Nippostrongylus brasiliensis</name>
    <name type="common">Rat hookworm</name>
    <dbReference type="NCBI Taxonomy" id="27835"/>
    <lineage>
        <taxon>Eukaryota</taxon>
        <taxon>Metazoa</taxon>
        <taxon>Ecdysozoa</taxon>
        <taxon>Nematoda</taxon>
        <taxon>Chromadorea</taxon>
        <taxon>Rhabditida</taxon>
        <taxon>Rhabditina</taxon>
        <taxon>Rhabditomorpha</taxon>
        <taxon>Strongyloidea</taxon>
        <taxon>Heligmosomidae</taxon>
        <taxon>Nippostrongylus</taxon>
    </lineage>
</organism>
<reference evidence="1 2" key="2">
    <citation type="submission" date="2018-11" db="EMBL/GenBank/DDBJ databases">
        <authorList>
            <consortium name="Pathogen Informatics"/>
        </authorList>
    </citation>
    <scope>NUCLEOTIDE SEQUENCE [LARGE SCALE GENOMIC DNA]</scope>
</reference>
<dbReference type="GO" id="GO:0016791">
    <property type="term" value="F:phosphatase activity"/>
    <property type="evidence" value="ECO:0007669"/>
    <property type="project" value="UniProtKB-ARBA"/>
</dbReference>
<dbReference type="AlphaFoldDB" id="A0A0N4XZ52"/>
<name>A0A0N4XZ52_NIPBR</name>
<dbReference type="Pfam" id="PF00300">
    <property type="entry name" value="His_Phos_1"/>
    <property type="match status" value="1"/>
</dbReference>